<dbReference type="GO" id="GO:0004842">
    <property type="term" value="F:ubiquitin-protein transferase activity"/>
    <property type="evidence" value="ECO:0007669"/>
    <property type="project" value="InterPro"/>
</dbReference>
<dbReference type="EMBL" id="JH993026">
    <property type="protein sequence ID" value="EKX41123.1"/>
    <property type="molecule type" value="Genomic_DNA"/>
</dbReference>
<dbReference type="STRING" id="905079.L1IXX3"/>
<feature type="domain" description="U-box" evidence="1">
    <location>
        <begin position="402"/>
        <end position="461"/>
    </location>
</feature>
<reference evidence="4" key="2">
    <citation type="submission" date="2012-11" db="EMBL/GenBank/DDBJ databases">
        <authorList>
            <person name="Kuo A."/>
            <person name="Curtis B.A."/>
            <person name="Tanifuji G."/>
            <person name="Burki F."/>
            <person name="Gruber A."/>
            <person name="Irimia M."/>
            <person name="Maruyama S."/>
            <person name="Arias M.C."/>
            <person name="Ball S.G."/>
            <person name="Gile G.H."/>
            <person name="Hirakawa Y."/>
            <person name="Hopkins J.F."/>
            <person name="Rensing S.A."/>
            <person name="Schmutz J."/>
            <person name="Symeonidi A."/>
            <person name="Elias M."/>
            <person name="Eveleigh R.J."/>
            <person name="Herman E.K."/>
            <person name="Klute M.J."/>
            <person name="Nakayama T."/>
            <person name="Obornik M."/>
            <person name="Reyes-Prieto A."/>
            <person name="Armbrust E.V."/>
            <person name="Aves S.J."/>
            <person name="Beiko R.G."/>
            <person name="Coutinho P."/>
            <person name="Dacks J.B."/>
            <person name="Durnford D.G."/>
            <person name="Fast N.M."/>
            <person name="Green B.R."/>
            <person name="Grisdale C."/>
            <person name="Hempe F."/>
            <person name="Henrissat B."/>
            <person name="Hoppner M.P."/>
            <person name="Ishida K.-I."/>
            <person name="Kim E."/>
            <person name="Koreny L."/>
            <person name="Kroth P.G."/>
            <person name="Liu Y."/>
            <person name="Malik S.-B."/>
            <person name="Maier U.G."/>
            <person name="McRose D."/>
            <person name="Mock T."/>
            <person name="Neilson J.A."/>
            <person name="Onodera N.T."/>
            <person name="Poole A.M."/>
            <person name="Pritham E.J."/>
            <person name="Richards T.A."/>
            <person name="Rocap G."/>
            <person name="Roy S.W."/>
            <person name="Sarai C."/>
            <person name="Schaack S."/>
            <person name="Shirato S."/>
            <person name="Slamovits C.H."/>
            <person name="Spencer D.F."/>
            <person name="Suzuki S."/>
            <person name="Worden A.Z."/>
            <person name="Zauner S."/>
            <person name="Barry K."/>
            <person name="Bell C."/>
            <person name="Bharti A.K."/>
            <person name="Crow J.A."/>
            <person name="Grimwood J."/>
            <person name="Kramer R."/>
            <person name="Lindquist E."/>
            <person name="Lucas S."/>
            <person name="Salamov A."/>
            <person name="McFadden G.I."/>
            <person name="Lane C.E."/>
            <person name="Keeling P.J."/>
            <person name="Gray M.W."/>
            <person name="Grigoriev I.V."/>
            <person name="Archibald J.M."/>
        </authorList>
    </citation>
    <scope>NUCLEOTIDE SEQUENCE</scope>
    <source>
        <strain evidence="4">CCMP2712</strain>
    </source>
</reference>
<keyword evidence="4" id="KW-1185">Reference proteome</keyword>
<proteinExistence type="predicted"/>
<dbReference type="InterPro" id="IPR013083">
    <property type="entry name" value="Znf_RING/FYVE/PHD"/>
</dbReference>
<dbReference type="SUPFAM" id="SSF57850">
    <property type="entry name" value="RING/U-box"/>
    <property type="match status" value="1"/>
</dbReference>
<reference evidence="3" key="3">
    <citation type="submission" date="2015-06" db="UniProtKB">
        <authorList>
            <consortium name="EnsemblProtists"/>
        </authorList>
    </citation>
    <scope>IDENTIFICATION</scope>
</reference>
<dbReference type="EnsemblProtists" id="EKX41123">
    <property type="protein sequence ID" value="EKX41123"/>
    <property type="gene ID" value="GUITHDRAFT_112856"/>
</dbReference>
<dbReference type="GO" id="GO:0016567">
    <property type="term" value="P:protein ubiquitination"/>
    <property type="evidence" value="ECO:0007669"/>
    <property type="project" value="InterPro"/>
</dbReference>
<protein>
    <recommendedName>
        <fullName evidence="1">U-box domain-containing protein</fullName>
    </recommendedName>
</protein>
<dbReference type="SMART" id="SM00504">
    <property type="entry name" value="Ubox"/>
    <property type="match status" value="1"/>
</dbReference>
<organism evidence="2">
    <name type="scientific">Guillardia theta (strain CCMP2712)</name>
    <name type="common">Cryptophyte</name>
    <dbReference type="NCBI Taxonomy" id="905079"/>
    <lineage>
        <taxon>Eukaryota</taxon>
        <taxon>Cryptophyceae</taxon>
        <taxon>Pyrenomonadales</taxon>
        <taxon>Geminigeraceae</taxon>
        <taxon>Guillardia</taxon>
    </lineage>
</organism>
<dbReference type="HOGENOM" id="CLU_574226_0_0_1"/>
<dbReference type="Pfam" id="PF04564">
    <property type="entry name" value="U-box"/>
    <property type="match status" value="1"/>
</dbReference>
<reference evidence="2 4" key="1">
    <citation type="journal article" date="2012" name="Nature">
        <title>Algal genomes reveal evolutionary mosaicism and the fate of nucleomorphs.</title>
        <authorList>
            <consortium name="DOE Joint Genome Institute"/>
            <person name="Curtis B.A."/>
            <person name="Tanifuji G."/>
            <person name="Burki F."/>
            <person name="Gruber A."/>
            <person name="Irimia M."/>
            <person name="Maruyama S."/>
            <person name="Arias M.C."/>
            <person name="Ball S.G."/>
            <person name="Gile G.H."/>
            <person name="Hirakawa Y."/>
            <person name="Hopkins J.F."/>
            <person name="Kuo A."/>
            <person name="Rensing S.A."/>
            <person name="Schmutz J."/>
            <person name="Symeonidi A."/>
            <person name="Elias M."/>
            <person name="Eveleigh R.J."/>
            <person name="Herman E.K."/>
            <person name="Klute M.J."/>
            <person name="Nakayama T."/>
            <person name="Obornik M."/>
            <person name="Reyes-Prieto A."/>
            <person name="Armbrust E.V."/>
            <person name="Aves S.J."/>
            <person name="Beiko R.G."/>
            <person name="Coutinho P."/>
            <person name="Dacks J.B."/>
            <person name="Durnford D.G."/>
            <person name="Fast N.M."/>
            <person name="Green B.R."/>
            <person name="Grisdale C.J."/>
            <person name="Hempel F."/>
            <person name="Henrissat B."/>
            <person name="Hoppner M.P."/>
            <person name="Ishida K."/>
            <person name="Kim E."/>
            <person name="Koreny L."/>
            <person name="Kroth P.G."/>
            <person name="Liu Y."/>
            <person name="Malik S.B."/>
            <person name="Maier U.G."/>
            <person name="McRose D."/>
            <person name="Mock T."/>
            <person name="Neilson J.A."/>
            <person name="Onodera N.T."/>
            <person name="Poole A.M."/>
            <person name="Pritham E.J."/>
            <person name="Richards T.A."/>
            <person name="Rocap G."/>
            <person name="Roy S.W."/>
            <person name="Sarai C."/>
            <person name="Schaack S."/>
            <person name="Shirato S."/>
            <person name="Slamovits C.H."/>
            <person name="Spencer D.F."/>
            <person name="Suzuki S."/>
            <person name="Worden A.Z."/>
            <person name="Zauner S."/>
            <person name="Barry K."/>
            <person name="Bell C."/>
            <person name="Bharti A.K."/>
            <person name="Crow J.A."/>
            <person name="Grimwood J."/>
            <person name="Kramer R."/>
            <person name="Lindquist E."/>
            <person name="Lucas S."/>
            <person name="Salamov A."/>
            <person name="McFadden G.I."/>
            <person name="Lane C.E."/>
            <person name="Keeling P.J."/>
            <person name="Gray M.W."/>
            <person name="Grigoriev I.V."/>
            <person name="Archibald J.M."/>
        </authorList>
    </citation>
    <scope>NUCLEOTIDE SEQUENCE</scope>
    <source>
        <strain evidence="2 4">CCMP2712</strain>
    </source>
</reference>
<evidence type="ECO:0000313" key="4">
    <source>
        <dbReference type="Proteomes" id="UP000011087"/>
    </source>
</evidence>
<accession>L1IXX3</accession>
<dbReference type="KEGG" id="gtt:GUITHDRAFT_112856"/>
<gene>
    <name evidence="2" type="ORF">GUITHDRAFT_112856</name>
</gene>
<evidence type="ECO:0000259" key="1">
    <source>
        <dbReference type="SMART" id="SM00504"/>
    </source>
</evidence>
<evidence type="ECO:0000313" key="2">
    <source>
        <dbReference type="EMBL" id="EKX41123.1"/>
    </source>
</evidence>
<sequence>MQPPQQGNGHRHANFGIHFSLNNNLRATRERGGWRLLVVAVVVYSLHRLAVYQGLLPISSKGDNAVMARERLHGVHEWSPQDVADFLADLGKDPEEKKGMKGAAERAILNGIDGNLLLHHVANSPEEYYEMLGLDGKEEGAARGLFAAAVRDLRTLARKHPRDFWEFRSSHREMVYLMEKAILEQPRTLMIWLYLYQQEDALERLFASNDSLFSHVCFWVMLYMLPNVLLMREALGFWDDHRYLVAAVNEYLLVRARIQRARQQINGNFIITWLCKALWNDLWAETVSQILAAAMLWYVNASIWRMVPWVLCDLDLYYHMTLLPFSRTYRFLRWFFRGGNEDPPMNHLHFAMNPFVFGWHGEARGGGQGSSLHEGPPRPMHWPPPIDVPVDIFERVVSVPDSFICKITHDIMREPTMQRQELDLEEIKLKLMTGEDPMTKKPFKMEDLAPNLALRDMIEGWIEEHRSDRSAHAHVE</sequence>
<dbReference type="PaxDb" id="55529-EKX41123"/>
<dbReference type="Gene3D" id="3.30.40.10">
    <property type="entry name" value="Zinc/RING finger domain, C3HC4 (zinc finger)"/>
    <property type="match status" value="1"/>
</dbReference>
<dbReference type="RefSeq" id="XP_005828103.1">
    <property type="nucleotide sequence ID" value="XM_005828046.1"/>
</dbReference>
<dbReference type="GeneID" id="17297771"/>
<evidence type="ECO:0000313" key="3">
    <source>
        <dbReference type="EnsemblProtists" id="EKX41123"/>
    </source>
</evidence>
<dbReference type="AlphaFoldDB" id="L1IXX3"/>
<dbReference type="InterPro" id="IPR003613">
    <property type="entry name" value="Ubox_domain"/>
</dbReference>
<dbReference type="Proteomes" id="UP000011087">
    <property type="component" value="Unassembled WGS sequence"/>
</dbReference>
<dbReference type="OrthoDB" id="629492at2759"/>
<name>L1IXX3_GUITC</name>